<dbReference type="InterPro" id="IPR020449">
    <property type="entry name" value="Tscrpt_reg_AraC-type_HTH"/>
</dbReference>
<keyword evidence="4" id="KW-0597">Phosphoprotein</keyword>
<proteinExistence type="predicted"/>
<dbReference type="InterPro" id="IPR001789">
    <property type="entry name" value="Sig_transdc_resp-reg_receiver"/>
</dbReference>
<dbReference type="InterPro" id="IPR018060">
    <property type="entry name" value="HTH_AraC"/>
</dbReference>
<evidence type="ECO:0008006" key="9">
    <source>
        <dbReference type="Google" id="ProtNLM"/>
    </source>
</evidence>
<dbReference type="RefSeq" id="WP_065850806.1">
    <property type="nucleotide sequence ID" value="NZ_LYPC01000010.1"/>
</dbReference>
<dbReference type="PROSITE" id="PS00041">
    <property type="entry name" value="HTH_ARAC_FAMILY_1"/>
    <property type="match status" value="1"/>
</dbReference>
<dbReference type="InterPro" id="IPR009057">
    <property type="entry name" value="Homeodomain-like_sf"/>
</dbReference>
<dbReference type="EMBL" id="LYPC01000010">
    <property type="protein sequence ID" value="OCT16719.1"/>
    <property type="molecule type" value="Genomic_DNA"/>
</dbReference>
<dbReference type="Proteomes" id="UP000093309">
    <property type="component" value="Unassembled WGS sequence"/>
</dbReference>
<evidence type="ECO:0000259" key="6">
    <source>
        <dbReference type="PROSITE" id="PS50110"/>
    </source>
</evidence>
<evidence type="ECO:0000256" key="3">
    <source>
        <dbReference type="ARBA" id="ARBA00023163"/>
    </source>
</evidence>
<keyword evidence="3" id="KW-0804">Transcription</keyword>
<evidence type="ECO:0000259" key="5">
    <source>
        <dbReference type="PROSITE" id="PS01124"/>
    </source>
</evidence>
<dbReference type="PANTHER" id="PTHR43280:SF28">
    <property type="entry name" value="HTH-TYPE TRANSCRIPTIONAL ACTIVATOR RHAS"/>
    <property type="match status" value="1"/>
</dbReference>
<accession>A0A1C1A857</accession>
<dbReference type="CDD" id="cd17536">
    <property type="entry name" value="REC_YesN-like"/>
    <property type="match status" value="1"/>
</dbReference>
<dbReference type="STRING" id="512399.A8709_08630"/>
<dbReference type="Pfam" id="PF12833">
    <property type="entry name" value="HTH_18"/>
    <property type="match status" value="1"/>
</dbReference>
<comment type="caution">
    <text evidence="7">The sequence shown here is derived from an EMBL/GenBank/DDBJ whole genome shotgun (WGS) entry which is preliminary data.</text>
</comment>
<dbReference type="OrthoDB" id="1974963at2"/>
<keyword evidence="2" id="KW-0238">DNA-binding</keyword>
<dbReference type="Gene3D" id="3.40.50.2300">
    <property type="match status" value="1"/>
</dbReference>
<evidence type="ECO:0000256" key="2">
    <source>
        <dbReference type="ARBA" id="ARBA00023125"/>
    </source>
</evidence>
<protein>
    <recommendedName>
        <fullName evidence="9">DNA-binding response regulator</fullName>
    </recommendedName>
</protein>
<organism evidence="7 8">
    <name type="scientific">Paenibacillus pectinilyticus</name>
    <dbReference type="NCBI Taxonomy" id="512399"/>
    <lineage>
        <taxon>Bacteria</taxon>
        <taxon>Bacillati</taxon>
        <taxon>Bacillota</taxon>
        <taxon>Bacilli</taxon>
        <taxon>Bacillales</taxon>
        <taxon>Paenibacillaceae</taxon>
        <taxon>Paenibacillus</taxon>
    </lineage>
</organism>
<dbReference type="SMART" id="SM00448">
    <property type="entry name" value="REC"/>
    <property type="match status" value="1"/>
</dbReference>
<name>A0A1C1A857_9BACL</name>
<dbReference type="PROSITE" id="PS01124">
    <property type="entry name" value="HTH_ARAC_FAMILY_2"/>
    <property type="match status" value="1"/>
</dbReference>
<feature type="domain" description="Response regulatory" evidence="6">
    <location>
        <begin position="3"/>
        <end position="120"/>
    </location>
</feature>
<feature type="domain" description="HTH araC/xylS-type" evidence="5">
    <location>
        <begin position="430"/>
        <end position="529"/>
    </location>
</feature>
<dbReference type="PRINTS" id="PR00032">
    <property type="entry name" value="HTHARAC"/>
</dbReference>
<sequence length="530" mass="60944">MYNLLIVDDELPVVQGLMADLDTEKLKISHVYTAYNIRQAKEVLQSLSIDIMLCDIEMPQGSGLELLEWSNVHYPELQTIFLTSHADFRYAKKAIQLGSLEYLLKPVPDEELEDAIEKAKAKLSDTHKTNNLERLWSANHPSIIEHFWTELMQQRIASTPDAIRKAVEERNVPFSPNMLFLPIVISIRRWHKMLSVRDEKIMEYALKNSGLELISSMYLSGPIITMDRGCLLLILAFEQEPEESVINEQLIHNCQKYVDSCHQFFFCDLSCYIGNLVKVEEMVTVVSQLRDFESNNVVYDNTVFLLTGSSALPKMDVAMPDMSVWAVLLKNGKNEQVLREIRSYLDGQITRTEVNAQLLLQFHQNFVQTVYFVLLSKGMLAHELFSDSESMELSHHATKSMADLMRWVEHTVNKLQSRESAGQHSDNVIENVKKFIAAHLDQSDLSREEIAKHAFLNPDYLARLFKKEIGFSIMEYLLQERIEMAKKLLLKSDLSVADIANSVGYSHFSHFARMFKKLTGLNPNEFRQQS</sequence>
<evidence type="ECO:0000313" key="7">
    <source>
        <dbReference type="EMBL" id="OCT16719.1"/>
    </source>
</evidence>
<keyword evidence="1" id="KW-0805">Transcription regulation</keyword>
<dbReference type="PANTHER" id="PTHR43280">
    <property type="entry name" value="ARAC-FAMILY TRANSCRIPTIONAL REGULATOR"/>
    <property type="match status" value="1"/>
</dbReference>
<dbReference type="SUPFAM" id="SSF46689">
    <property type="entry name" value="Homeodomain-like"/>
    <property type="match status" value="2"/>
</dbReference>
<evidence type="ECO:0000313" key="8">
    <source>
        <dbReference type="Proteomes" id="UP000093309"/>
    </source>
</evidence>
<dbReference type="Gene3D" id="1.10.10.60">
    <property type="entry name" value="Homeodomain-like"/>
    <property type="match status" value="2"/>
</dbReference>
<dbReference type="AlphaFoldDB" id="A0A1C1A857"/>
<dbReference type="SMART" id="SM00342">
    <property type="entry name" value="HTH_ARAC"/>
    <property type="match status" value="1"/>
</dbReference>
<reference evidence="8" key="1">
    <citation type="submission" date="2016-05" db="EMBL/GenBank/DDBJ databases">
        <title>Paenibacillus oryzae. sp. nov., isolated from the rice root.</title>
        <authorList>
            <person name="Zhang J."/>
            <person name="Zhang X."/>
        </authorList>
    </citation>
    <scope>NUCLEOTIDE SEQUENCE [LARGE SCALE GENOMIC DNA]</scope>
    <source>
        <strain evidence="8">KCTC13222</strain>
    </source>
</reference>
<dbReference type="SUPFAM" id="SSF52172">
    <property type="entry name" value="CheY-like"/>
    <property type="match status" value="1"/>
</dbReference>
<dbReference type="GO" id="GO:0043565">
    <property type="term" value="F:sequence-specific DNA binding"/>
    <property type="evidence" value="ECO:0007669"/>
    <property type="project" value="InterPro"/>
</dbReference>
<gene>
    <name evidence="7" type="ORF">A8709_08630</name>
</gene>
<dbReference type="GO" id="GO:0003700">
    <property type="term" value="F:DNA-binding transcription factor activity"/>
    <property type="evidence" value="ECO:0007669"/>
    <property type="project" value="InterPro"/>
</dbReference>
<feature type="modified residue" description="4-aspartylphosphate" evidence="4">
    <location>
        <position position="55"/>
    </location>
</feature>
<dbReference type="PROSITE" id="PS50110">
    <property type="entry name" value="RESPONSE_REGULATORY"/>
    <property type="match status" value="1"/>
</dbReference>
<keyword evidence="8" id="KW-1185">Reference proteome</keyword>
<dbReference type="GO" id="GO:0000160">
    <property type="term" value="P:phosphorelay signal transduction system"/>
    <property type="evidence" value="ECO:0007669"/>
    <property type="project" value="InterPro"/>
</dbReference>
<dbReference type="InterPro" id="IPR018062">
    <property type="entry name" value="HTH_AraC-typ_CS"/>
</dbReference>
<evidence type="ECO:0000256" key="1">
    <source>
        <dbReference type="ARBA" id="ARBA00023015"/>
    </source>
</evidence>
<evidence type="ECO:0000256" key="4">
    <source>
        <dbReference type="PROSITE-ProRule" id="PRU00169"/>
    </source>
</evidence>
<dbReference type="Pfam" id="PF00072">
    <property type="entry name" value="Response_reg"/>
    <property type="match status" value="1"/>
</dbReference>
<dbReference type="InterPro" id="IPR011006">
    <property type="entry name" value="CheY-like_superfamily"/>
</dbReference>